<accession>A0A4Q4N8Y3</accession>
<organism evidence="2 3">
    <name type="scientific">Alternaria alternata</name>
    <name type="common">Alternaria rot fungus</name>
    <name type="synonym">Torula alternata</name>
    <dbReference type="NCBI Taxonomy" id="5599"/>
    <lineage>
        <taxon>Eukaryota</taxon>
        <taxon>Fungi</taxon>
        <taxon>Dikarya</taxon>
        <taxon>Ascomycota</taxon>
        <taxon>Pezizomycotina</taxon>
        <taxon>Dothideomycetes</taxon>
        <taxon>Pleosporomycetidae</taxon>
        <taxon>Pleosporales</taxon>
        <taxon>Pleosporineae</taxon>
        <taxon>Pleosporaceae</taxon>
        <taxon>Alternaria</taxon>
        <taxon>Alternaria sect. Alternaria</taxon>
        <taxon>Alternaria alternata complex</taxon>
    </lineage>
</organism>
<comment type="caution">
    <text evidence="2">The sequence shown here is derived from an EMBL/GenBank/DDBJ whole genome shotgun (WGS) entry which is preliminary data.</text>
</comment>
<gene>
    <name evidence="2" type="ORF">AA0117_g9433</name>
</gene>
<dbReference type="Gene3D" id="3.40.630.30">
    <property type="match status" value="1"/>
</dbReference>
<dbReference type="Proteomes" id="UP000291422">
    <property type="component" value="Unassembled WGS sequence"/>
</dbReference>
<reference evidence="3" key="1">
    <citation type="journal article" date="2019" name="bioRxiv">
        <title>Genomics, evolutionary history and diagnostics of the Alternaria alternata species group including apple and Asian pear pathotypes.</title>
        <authorList>
            <person name="Armitage A.D."/>
            <person name="Cockerton H.M."/>
            <person name="Sreenivasaprasad S."/>
            <person name="Woodhall J.W."/>
            <person name="Lane C.R."/>
            <person name="Harrison R.J."/>
            <person name="Clarkson J.P."/>
        </authorList>
    </citation>
    <scope>NUCLEOTIDE SEQUENCE [LARGE SCALE GENOMIC DNA]</scope>
    <source>
        <strain evidence="3">FERA 1177</strain>
    </source>
</reference>
<dbReference type="GO" id="GO:0016747">
    <property type="term" value="F:acyltransferase activity, transferring groups other than amino-acyl groups"/>
    <property type="evidence" value="ECO:0007669"/>
    <property type="project" value="InterPro"/>
</dbReference>
<dbReference type="Pfam" id="PF13302">
    <property type="entry name" value="Acetyltransf_3"/>
    <property type="match status" value="1"/>
</dbReference>
<proteinExistence type="predicted"/>
<dbReference type="InterPro" id="IPR016181">
    <property type="entry name" value="Acyl_CoA_acyltransferase"/>
</dbReference>
<dbReference type="AlphaFoldDB" id="A0A4Q4N8Y3"/>
<protein>
    <recommendedName>
        <fullName evidence="1">N-acetyltransferase domain-containing protein</fullName>
    </recommendedName>
</protein>
<name>A0A4Q4N8Y3_ALTAL</name>
<dbReference type="InterPro" id="IPR000182">
    <property type="entry name" value="GNAT_dom"/>
</dbReference>
<dbReference type="PANTHER" id="PTHR43792">
    <property type="entry name" value="GNAT FAMILY, PUTATIVE (AFU_ORTHOLOGUE AFUA_3G00765)-RELATED-RELATED"/>
    <property type="match status" value="1"/>
</dbReference>
<sequence>MDPIIHTPRLKLTLLTTAPRSSQEFDWIHELRSDIQSSWWSLYGASKTPEDTEKALQNLLPVSHPEGEEKVHRFPYAVHEIPGNDESNEERFIGLITLRTLSASETKFPPRDKHGSTSTSLSLELAYMFLPQSWGRGYATESITAILEKCARVPAAHWTPYERVVVRAIVNDENAASQRVMEKCGMKKPEVVEFEGGRFFIAGKWRTRHRLFVYGREIVVGQG</sequence>
<evidence type="ECO:0000259" key="1">
    <source>
        <dbReference type="Pfam" id="PF13302"/>
    </source>
</evidence>
<dbReference type="EMBL" id="PDXD01000031">
    <property type="protein sequence ID" value="RYN71561.1"/>
    <property type="molecule type" value="Genomic_DNA"/>
</dbReference>
<feature type="domain" description="N-acetyltransferase" evidence="1">
    <location>
        <begin position="22"/>
        <end position="187"/>
    </location>
</feature>
<dbReference type="SUPFAM" id="SSF55729">
    <property type="entry name" value="Acyl-CoA N-acyltransferases (Nat)"/>
    <property type="match status" value="1"/>
</dbReference>
<dbReference type="PANTHER" id="PTHR43792:SF1">
    <property type="entry name" value="N-ACETYLTRANSFERASE DOMAIN-CONTAINING PROTEIN"/>
    <property type="match status" value="1"/>
</dbReference>
<dbReference type="InterPro" id="IPR051531">
    <property type="entry name" value="N-acetyltransferase"/>
</dbReference>
<evidence type="ECO:0000313" key="3">
    <source>
        <dbReference type="Proteomes" id="UP000291422"/>
    </source>
</evidence>
<evidence type="ECO:0000313" key="2">
    <source>
        <dbReference type="EMBL" id="RYN71561.1"/>
    </source>
</evidence>
<dbReference type="VEuPathDB" id="FungiDB:CC77DRAFT_1099334"/>